<gene>
    <name evidence="1" type="ORF">EVAR_36316_1</name>
</gene>
<evidence type="ECO:0000313" key="1">
    <source>
        <dbReference type="EMBL" id="GBP38364.1"/>
    </source>
</evidence>
<protein>
    <submittedName>
        <fullName evidence="1">Uncharacterized protein</fullName>
    </submittedName>
</protein>
<keyword evidence="2" id="KW-1185">Reference proteome</keyword>
<accession>A0A4C1VKG9</accession>
<dbReference type="EMBL" id="BGZK01000347">
    <property type="protein sequence ID" value="GBP38364.1"/>
    <property type="molecule type" value="Genomic_DNA"/>
</dbReference>
<reference evidence="1 2" key="1">
    <citation type="journal article" date="2019" name="Commun. Biol.">
        <title>The bagworm genome reveals a unique fibroin gene that provides high tensile strength.</title>
        <authorList>
            <person name="Kono N."/>
            <person name="Nakamura H."/>
            <person name="Ohtoshi R."/>
            <person name="Tomita M."/>
            <person name="Numata K."/>
            <person name="Arakawa K."/>
        </authorList>
    </citation>
    <scope>NUCLEOTIDE SEQUENCE [LARGE SCALE GENOMIC DNA]</scope>
</reference>
<name>A0A4C1VKG9_EUMVA</name>
<comment type="caution">
    <text evidence="1">The sequence shown here is derived from an EMBL/GenBank/DDBJ whole genome shotgun (WGS) entry which is preliminary data.</text>
</comment>
<evidence type="ECO:0000313" key="2">
    <source>
        <dbReference type="Proteomes" id="UP000299102"/>
    </source>
</evidence>
<organism evidence="1 2">
    <name type="scientific">Eumeta variegata</name>
    <name type="common">Bagworm moth</name>
    <name type="synonym">Eumeta japonica</name>
    <dbReference type="NCBI Taxonomy" id="151549"/>
    <lineage>
        <taxon>Eukaryota</taxon>
        <taxon>Metazoa</taxon>
        <taxon>Ecdysozoa</taxon>
        <taxon>Arthropoda</taxon>
        <taxon>Hexapoda</taxon>
        <taxon>Insecta</taxon>
        <taxon>Pterygota</taxon>
        <taxon>Neoptera</taxon>
        <taxon>Endopterygota</taxon>
        <taxon>Lepidoptera</taxon>
        <taxon>Glossata</taxon>
        <taxon>Ditrysia</taxon>
        <taxon>Tineoidea</taxon>
        <taxon>Psychidae</taxon>
        <taxon>Oiketicinae</taxon>
        <taxon>Eumeta</taxon>
    </lineage>
</organism>
<dbReference type="AlphaFoldDB" id="A0A4C1VKG9"/>
<sequence length="195" mass="22202">MCERRDIVGDTEAKINTRITELNSVSSEAGLASWKRRGYVTEGYRNPIISMIRHDLDQFFSFGAQLSYENQQVSMKMLEACAKCRQCCTPTATYEARAVIKKSDRNAVYHFADTPQEIRSPRRLYKKFEMRAYAAVAEITVTVRFITERPSLDMGLTVSLLRPWRSWTIGDRQQPTTLAGLGASSAHAKLLRSRL</sequence>
<dbReference type="Proteomes" id="UP000299102">
    <property type="component" value="Unassembled WGS sequence"/>
</dbReference>
<proteinExistence type="predicted"/>